<keyword evidence="5" id="KW-1185">Reference proteome</keyword>
<evidence type="ECO:0000256" key="1">
    <source>
        <dbReference type="ARBA" id="ARBA00022679"/>
    </source>
</evidence>
<feature type="domain" description="Carbohydrate kinase PfkB" evidence="3">
    <location>
        <begin position="197"/>
        <end position="275"/>
    </location>
</feature>
<dbReference type="SUPFAM" id="SSF53613">
    <property type="entry name" value="Ribokinase-like"/>
    <property type="match status" value="1"/>
</dbReference>
<reference evidence="4 5" key="1">
    <citation type="submission" date="2024-06" db="EMBL/GenBank/DDBJ databases">
        <title>The Natural Products Discovery Center: Release of the First 8490 Sequenced Strains for Exploring Actinobacteria Biosynthetic Diversity.</title>
        <authorList>
            <person name="Kalkreuter E."/>
            <person name="Kautsar S.A."/>
            <person name="Yang D."/>
            <person name="Bader C.D."/>
            <person name="Teijaro C.N."/>
            <person name="Fluegel L."/>
            <person name="Davis C.M."/>
            <person name="Simpson J.R."/>
            <person name="Lauterbach L."/>
            <person name="Steele A.D."/>
            <person name="Gui C."/>
            <person name="Meng S."/>
            <person name="Li G."/>
            <person name="Viehrig K."/>
            <person name="Ye F."/>
            <person name="Su P."/>
            <person name="Kiefer A.F."/>
            <person name="Nichols A."/>
            <person name="Cepeda A.J."/>
            <person name="Yan W."/>
            <person name="Fan B."/>
            <person name="Jiang Y."/>
            <person name="Adhikari A."/>
            <person name="Zheng C.-J."/>
            <person name="Schuster L."/>
            <person name="Cowan T.M."/>
            <person name="Smanski M.J."/>
            <person name="Chevrette M.G."/>
            <person name="De Carvalho L.P.S."/>
            <person name="Shen B."/>
        </authorList>
    </citation>
    <scope>NUCLEOTIDE SEQUENCE [LARGE SCALE GENOMIC DNA]</scope>
    <source>
        <strain evidence="4 5">NPDC001615</strain>
    </source>
</reference>
<proteinExistence type="predicted"/>
<evidence type="ECO:0000256" key="2">
    <source>
        <dbReference type="ARBA" id="ARBA00022777"/>
    </source>
</evidence>
<keyword evidence="1" id="KW-0808">Transferase</keyword>
<dbReference type="InterPro" id="IPR029056">
    <property type="entry name" value="Ribokinase-like"/>
</dbReference>
<keyword evidence="2 4" id="KW-0418">Kinase</keyword>
<dbReference type="PANTHER" id="PTHR10584">
    <property type="entry name" value="SUGAR KINASE"/>
    <property type="match status" value="1"/>
</dbReference>
<dbReference type="Gene3D" id="3.40.1190.20">
    <property type="match status" value="1"/>
</dbReference>
<name>A0ABV1T549_9ACTN</name>
<evidence type="ECO:0000259" key="3">
    <source>
        <dbReference type="Pfam" id="PF00294"/>
    </source>
</evidence>
<organism evidence="4 5">
    <name type="scientific">Streptomyces violaceorubidus</name>
    <dbReference type="NCBI Taxonomy" id="284042"/>
    <lineage>
        <taxon>Bacteria</taxon>
        <taxon>Bacillati</taxon>
        <taxon>Actinomycetota</taxon>
        <taxon>Actinomycetes</taxon>
        <taxon>Kitasatosporales</taxon>
        <taxon>Streptomycetaceae</taxon>
        <taxon>Streptomyces</taxon>
    </lineage>
</organism>
<comment type="caution">
    <text evidence="4">The sequence shown here is derived from an EMBL/GenBank/DDBJ whole genome shotgun (WGS) entry which is preliminary data.</text>
</comment>
<dbReference type="PANTHER" id="PTHR10584:SF166">
    <property type="entry name" value="RIBOKINASE"/>
    <property type="match status" value="1"/>
</dbReference>
<evidence type="ECO:0000313" key="5">
    <source>
        <dbReference type="Proteomes" id="UP001496720"/>
    </source>
</evidence>
<protein>
    <submittedName>
        <fullName evidence="4">PfkB family carbohydrate kinase</fullName>
    </submittedName>
</protein>
<gene>
    <name evidence="4" type="ORF">ABT188_31725</name>
</gene>
<dbReference type="Proteomes" id="UP001496720">
    <property type="component" value="Unassembled WGS sequence"/>
</dbReference>
<feature type="domain" description="Carbohydrate kinase PfkB" evidence="3">
    <location>
        <begin position="14"/>
        <end position="142"/>
    </location>
</feature>
<evidence type="ECO:0000313" key="4">
    <source>
        <dbReference type="EMBL" id="MER6169074.1"/>
    </source>
</evidence>
<dbReference type="InterPro" id="IPR011611">
    <property type="entry name" value="PfkB_dom"/>
</dbReference>
<sequence>MGHPDGVSRNLRTAVVGHVEWTTIARLARVPQQGEVAHAAAVWEGPAGGGAVAAVQMAQLTGRTTFFTALGDDTAGRRTEEVLGRLGVEVLTATRPGRTRTAVSVVDDSGERTTTTLGPRLQPSLDDPLPWNELVTYDVVHFVAGDGRVLEHARRARVVTASLRESEVVATCGVPVDALIGSAADPAERYDPASFTTEPGLVVLTEGREGGRFLSADGTGRYDAVPVPGQEQDSYGMGDNFAAALAYALGRGDTTATALRAAAERAARCAATRGPYTLP</sequence>
<dbReference type="RefSeq" id="WP_352150285.1">
    <property type="nucleotide sequence ID" value="NZ_JBEOZY010000055.1"/>
</dbReference>
<dbReference type="Pfam" id="PF00294">
    <property type="entry name" value="PfkB"/>
    <property type="match status" value="2"/>
</dbReference>
<accession>A0ABV1T549</accession>
<dbReference type="EMBL" id="JBEOZY010000055">
    <property type="protein sequence ID" value="MER6169074.1"/>
    <property type="molecule type" value="Genomic_DNA"/>
</dbReference>
<dbReference type="GO" id="GO:0016301">
    <property type="term" value="F:kinase activity"/>
    <property type="evidence" value="ECO:0007669"/>
    <property type="project" value="UniProtKB-KW"/>
</dbReference>